<sequence length="40" mass="4502">MFIITGDEKAASGQQDKVFMMDLSRIVRLVSTTDEVKDIL</sequence>
<dbReference type="Proteomes" id="UP000433483">
    <property type="component" value="Unassembled WGS sequence"/>
</dbReference>
<evidence type="ECO:0000313" key="20">
    <source>
        <dbReference type="Proteomes" id="UP000488956"/>
    </source>
</evidence>
<evidence type="ECO:0000313" key="16">
    <source>
        <dbReference type="Proteomes" id="UP000441208"/>
    </source>
</evidence>
<evidence type="ECO:0000313" key="9">
    <source>
        <dbReference type="EMBL" id="KAE9315937.1"/>
    </source>
</evidence>
<evidence type="ECO:0000313" key="8">
    <source>
        <dbReference type="EMBL" id="KAE9235310.1"/>
    </source>
</evidence>
<evidence type="ECO:0000313" key="10">
    <source>
        <dbReference type="EMBL" id="KAE9347559.1"/>
    </source>
</evidence>
<dbReference type="EMBL" id="QXFX01000349">
    <property type="protein sequence ID" value="KAE9119277.1"/>
    <property type="molecule type" value="Genomic_DNA"/>
</dbReference>
<dbReference type="Proteomes" id="UP000460718">
    <property type="component" value="Unassembled WGS sequence"/>
</dbReference>
<reference evidence="11 12" key="1">
    <citation type="submission" date="2018-08" db="EMBL/GenBank/DDBJ databases">
        <title>Genomic investigation of the strawberry pathogen Phytophthora fragariae indicates pathogenicity is determined by transcriptional variation in three key races.</title>
        <authorList>
            <person name="Adams T.M."/>
            <person name="Armitage A.D."/>
            <person name="Sobczyk M.K."/>
            <person name="Bates H.J."/>
            <person name="Dunwell J.M."/>
            <person name="Nellist C.F."/>
            <person name="Harrison R.J."/>
        </authorList>
    </citation>
    <scope>NUCLEOTIDE SEQUENCE [LARGE SCALE GENOMIC DNA]</scope>
    <source>
        <strain evidence="9 13">A4</strain>
        <strain evidence="8 14">BC-1</strain>
        <strain evidence="7 18">BC-23</strain>
        <strain evidence="6 12">NOV-27</strain>
        <strain evidence="5 15">NOV-5</strain>
        <strain evidence="3 16">NOV-71</strain>
        <strain evidence="10 19">NOV-77</strain>
        <strain evidence="1 11">NOV-9</strain>
        <strain evidence="4 20">ONT-3</strain>
        <strain evidence="2 17">SCRP245</strain>
    </source>
</reference>
<dbReference type="EMBL" id="QXGD01000531">
    <property type="protein sequence ID" value="KAE9235310.1"/>
    <property type="molecule type" value="Genomic_DNA"/>
</dbReference>
<dbReference type="Proteomes" id="UP000437068">
    <property type="component" value="Unassembled WGS sequence"/>
</dbReference>
<dbReference type="EMBL" id="QXGC01000459">
    <property type="protein sequence ID" value="KAE9234431.1"/>
    <property type="molecule type" value="Genomic_DNA"/>
</dbReference>
<evidence type="ECO:0000313" key="12">
    <source>
        <dbReference type="Proteomes" id="UP000433483"/>
    </source>
</evidence>
<evidence type="ECO:0000313" key="1">
    <source>
        <dbReference type="EMBL" id="KAE8938649.1"/>
    </source>
</evidence>
<dbReference type="EMBL" id="QXGF01000543">
    <property type="protein sequence ID" value="KAE8938649.1"/>
    <property type="molecule type" value="Genomic_DNA"/>
</dbReference>
<comment type="caution">
    <text evidence="1">The sequence shown here is derived from an EMBL/GenBank/DDBJ whole genome shotgun (WGS) entry which is preliminary data.</text>
</comment>
<gene>
    <name evidence="9" type="ORF">PF001_g7549</name>
    <name evidence="8" type="ORF">PF002_g11565</name>
    <name evidence="7" type="ORF">PF004_g9387</name>
    <name evidence="6" type="ORF">PF005_g10174</name>
    <name evidence="5" type="ORF">PF006_g9261</name>
    <name evidence="3" type="ORF">PF007_g9751</name>
    <name evidence="10" type="ORF">PF008_g7752</name>
    <name evidence="1" type="ORF">PF009_g11469</name>
    <name evidence="4" type="ORF">PF010_g7930</name>
    <name evidence="2" type="ORF">PF011_g8869</name>
</gene>
<dbReference type="EMBL" id="QXFZ01000445">
    <property type="protein sequence ID" value="KAE9116176.1"/>
    <property type="molecule type" value="Genomic_DNA"/>
</dbReference>
<organism evidence="1 11">
    <name type="scientific">Phytophthora fragariae</name>
    <dbReference type="NCBI Taxonomy" id="53985"/>
    <lineage>
        <taxon>Eukaryota</taxon>
        <taxon>Sar</taxon>
        <taxon>Stramenopiles</taxon>
        <taxon>Oomycota</taxon>
        <taxon>Peronosporomycetes</taxon>
        <taxon>Peronosporales</taxon>
        <taxon>Peronosporaceae</taxon>
        <taxon>Phytophthora</taxon>
    </lineage>
</organism>
<evidence type="ECO:0000313" key="2">
    <source>
        <dbReference type="EMBL" id="KAE9012549.1"/>
    </source>
</evidence>
<dbReference type="Proteomes" id="UP000429523">
    <property type="component" value="Unassembled WGS sequence"/>
</dbReference>
<evidence type="ECO:0000313" key="14">
    <source>
        <dbReference type="Proteomes" id="UP000440367"/>
    </source>
</evidence>
<evidence type="ECO:0000313" key="6">
    <source>
        <dbReference type="EMBL" id="KAE9213516.1"/>
    </source>
</evidence>
<dbReference type="EMBL" id="QXGE01000325">
    <property type="protein sequence ID" value="KAE9315937.1"/>
    <property type="molecule type" value="Genomic_DNA"/>
</dbReference>
<dbReference type="OrthoDB" id="10278127at2759"/>
<proteinExistence type="predicted"/>
<evidence type="ECO:0000313" key="4">
    <source>
        <dbReference type="EMBL" id="KAE9119277.1"/>
    </source>
</evidence>
<dbReference type="Proteomes" id="UP000441208">
    <property type="component" value="Unassembled WGS sequence"/>
</dbReference>
<dbReference type="Proteomes" id="UP000488956">
    <property type="component" value="Unassembled WGS sequence"/>
</dbReference>
<evidence type="ECO:0000313" key="7">
    <source>
        <dbReference type="EMBL" id="KAE9234431.1"/>
    </source>
</evidence>
<evidence type="ECO:0000313" key="3">
    <source>
        <dbReference type="EMBL" id="KAE9116176.1"/>
    </source>
</evidence>
<dbReference type="EMBL" id="QXFY01000334">
    <property type="protein sequence ID" value="KAE9347559.1"/>
    <property type="molecule type" value="Genomic_DNA"/>
</dbReference>
<dbReference type="EMBL" id="QXFW01000428">
    <property type="protein sequence ID" value="KAE9012549.1"/>
    <property type="molecule type" value="Genomic_DNA"/>
</dbReference>
<dbReference type="Proteomes" id="UP000440732">
    <property type="component" value="Unassembled WGS sequence"/>
</dbReference>
<evidence type="ECO:0000313" key="13">
    <source>
        <dbReference type="Proteomes" id="UP000437068"/>
    </source>
</evidence>
<evidence type="ECO:0000313" key="19">
    <source>
        <dbReference type="Proteomes" id="UP000486351"/>
    </source>
</evidence>
<evidence type="ECO:0000313" key="17">
    <source>
        <dbReference type="Proteomes" id="UP000460718"/>
    </source>
</evidence>
<dbReference type="EMBL" id="QXGB01000477">
    <property type="protein sequence ID" value="KAE9213516.1"/>
    <property type="molecule type" value="Genomic_DNA"/>
</dbReference>
<dbReference type="Proteomes" id="UP000486351">
    <property type="component" value="Unassembled WGS sequence"/>
</dbReference>
<evidence type="ECO:0000313" key="18">
    <source>
        <dbReference type="Proteomes" id="UP000476176"/>
    </source>
</evidence>
<evidence type="ECO:0000313" key="11">
    <source>
        <dbReference type="Proteomes" id="UP000429523"/>
    </source>
</evidence>
<evidence type="ECO:0000313" key="5">
    <source>
        <dbReference type="EMBL" id="KAE9145928.1"/>
    </source>
</evidence>
<name>A0A6A3EZ15_9STRA</name>
<dbReference type="AlphaFoldDB" id="A0A6A3EZ15"/>
<keyword evidence="12" id="KW-1185">Reference proteome</keyword>
<dbReference type="Proteomes" id="UP000476176">
    <property type="component" value="Unassembled WGS sequence"/>
</dbReference>
<dbReference type="EMBL" id="QXGA01000438">
    <property type="protein sequence ID" value="KAE9145928.1"/>
    <property type="molecule type" value="Genomic_DNA"/>
</dbReference>
<protein>
    <submittedName>
        <fullName evidence="1">Uncharacterized protein</fullName>
    </submittedName>
</protein>
<evidence type="ECO:0000313" key="15">
    <source>
        <dbReference type="Proteomes" id="UP000440732"/>
    </source>
</evidence>
<accession>A0A6A3EZ15</accession>
<dbReference type="Proteomes" id="UP000440367">
    <property type="component" value="Unassembled WGS sequence"/>
</dbReference>